<feature type="domain" description="BTB" evidence="1">
    <location>
        <begin position="30"/>
        <end position="101"/>
    </location>
</feature>
<evidence type="ECO:0000313" key="2">
    <source>
        <dbReference type="EMBL" id="KAH9364979.1"/>
    </source>
</evidence>
<dbReference type="GO" id="GO:0022008">
    <property type="term" value="P:neurogenesis"/>
    <property type="evidence" value="ECO:0007669"/>
    <property type="project" value="TreeGrafter"/>
</dbReference>
<dbReference type="OrthoDB" id="6500957at2759"/>
<dbReference type="PANTHER" id="PTHR45774:SF4">
    <property type="entry name" value="AXUNDEAD, ISOFORM F"/>
    <property type="match status" value="1"/>
</dbReference>
<dbReference type="InterPro" id="IPR011333">
    <property type="entry name" value="SKP1/BTB/POZ_sf"/>
</dbReference>
<dbReference type="SMART" id="SM00225">
    <property type="entry name" value="BTB"/>
    <property type="match status" value="1"/>
</dbReference>
<dbReference type="OMA" id="RFEANSI"/>
<gene>
    <name evidence="2" type="ORF">HPB48_001396</name>
</gene>
<organism evidence="2 3">
    <name type="scientific">Haemaphysalis longicornis</name>
    <name type="common">Bush tick</name>
    <dbReference type="NCBI Taxonomy" id="44386"/>
    <lineage>
        <taxon>Eukaryota</taxon>
        <taxon>Metazoa</taxon>
        <taxon>Ecdysozoa</taxon>
        <taxon>Arthropoda</taxon>
        <taxon>Chelicerata</taxon>
        <taxon>Arachnida</taxon>
        <taxon>Acari</taxon>
        <taxon>Parasitiformes</taxon>
        <taxon>Ixodida</taxon>
        <taxon>Ixodoidea</taxon>
        <taxon>Ixodidae</taxon>
        <taxon>Haemaphysalinae</taxon>
        <taxon>Haemaphysalis</taxon>
    </lineage>
</organism>
<dbReference type="Proteomes" id="UP000821853">
    <property type="component" value="Unassembled WGS sequence"/>
</dbReference>
<dbReference type="VEuPathDB" id="VectorBase:HLOH_057253"/>
<evidence type="ECO:0000259" key="1">
    <source>
        <dbReference type="PROSITE" id="PS50097"/>
    </source>
</evidence>
<name>A0A9J6FQ81_HAELO</name>
<dbReference type="InterPro" id="IPR000210">
    <property type="entry name" value="BTB/POZ_dom"/>
</dbReference>
<dbReference type="SUPFAM" id="SSF54695">
    <property type="entry name" value="POZ domain"/>
    <property type="match status" value="1"/>
</dbReference>
<dbReference type="Pfam" id="PF00651">
    <property type="entry name" value="BTB"/>
    <property type="match status" value="1"/>
</dbReference>
<keyword evidence="3" id="KW-1185">Reference proteome</keyword>
<dbReference type="PANTHER" id="PTHR45774">
    <property type="entry name" value="BTB/POZ DOMAIN-CONTAINING"/>
    <property type="match status" value="1"/>
</dbReference>
<evidence type="ECO:0000313" key="3">
    <source>
        <dbReference type="Proteomes" id="UP000821853"/>
    </source>
</evidence>
<accession>A0A9J6FQ81</accession>
<dbReference type="AlphaFoldDB" id="A0A9J6FQ81"/>
<dbReference type="Gene3D" id="3.30.710.10">
    <property type="entry name" value="Potassium Channel Kv1.1, Chain A"/>
    <property type="match status" value="1"/>
</dbReference>
<dbReference type="PROSITE" id="PS50097">
    <property type="entry name" value="BTB"/>
    <property type="match status" value="1"/>
</dbReference>
<dbReference type="EMBL" id="JABSTR010000003">
    <property type="protein sequence ID" value="KAH9364979.1"/>
    <property type="molecule type" value="Genomic_DNA"/>
</dbReference>
<dbReference type="GO" id="GO:0005829">
    <property type="term" value="C:cytosol"/>
    <property type="evidence" value="ECO:0007669"/>
    <property type="project" value="TreeGrafter"/>
</dbReference>
<proteinExistence type="predicted"/>
<protein>
    <recommendedName>
        <fullName evidence="1">BTB domain-containing protein</fullName>
    </recommendedName>
</protein>
<comment type="caution">
    <text evidence="2">The sequence shown here is derived from an EMBL/GenBank/DDBJ whole genome shotgun (WGS) entry which is preliminary data.</text>
</comment>
<sequence>MQVIVITIVSGRLKRRLSFERFLGPEAELTDVEFVVKWQQSAVIRSFKAHRLILALQNGVFKALFYGGFPKEEKEVITDLHPDGFHGLLRYFYSGRFEANSISDAYYTRTAAAKYLVTDLVTRCTSYIEANLKPEDVCSYLDHILTSGESDADARAKVLLRTQGASVLKSRAFISCSAQTVNYILDNVWNVTENGLVWYLYRWATTQCMGKGVVGARLPDMVGECMRPLLPKLRFLALTADEFVRGPNTWRIMTDAEALAILANIVSKGSMPLPAGFCDVRTQRVGGDAVRTTPNGITQSVFQAKRFP</sequence>
<reference evidence="2 3" key="1">
    <citation type="journal article" date="2020" name="Cell">
        <title>Large-Scale Comparative Analyses of Tick Genomes Elucidate Their Genetic Diversity and Vector Capacities.</title>
        <authorList>
            <consortium name="Tick Genome and Microbiome Consortium (TIGMIC)"/>
            <person name="Jia N."/>
            <person name="Wang J."/>
            <person name="Shi W."/>
            <person name="Du L."/>
            <person name="Sun Y."/>
            <person name="Zhan W."/>
            <person name="Jiang J.F."/>
            <person name="Wang Q."/>
            <person name="Zhang B."/>
            <person name="Ji P."/>
            <person name="Bell-Sakyi L."/>
            <person name="Cui X.M."/>
            <person name="Yuan T.T."/>
            <person name="Jiang B.G."/>
            <person name="Yang W.F."/>
            <person name="Lam T.T."/>
            <person name="Chang Q.C."/>
            <person name="Ding S.J."/>
            <person name="Wang X.J."/>
            <person name="Zhu J.G."/>
            <person name="Ruan X.D."/>
            <person name="Zhao L."/>
            <person name="Wei J.T."/>
            <person name="Ye R.Z."/>
            <person name="Que T.C."/>
            <person name="Du C.H."/>
            <person name="Zhou Y.H."/>
            <person name="Cheng J.X."/>
            <person name="Dai P.F."/>
            <person name="Guo W.B."/>
            <person name="Han X.H."/>
            <person name="Huang E.J."/>
            <person name="Li L.F."/>
            <person name="Wei W."/>
            <person name="Gao Y.C."/>
            <person name="Liu J.Z."/>
            <person name="Shao H.Z."/>
            <person name="Wang X."/>
            <person name="Wang C.C."/>
            <person name="Yang T.C."/>
            <person name="Huo Q.B."/>
            <person name="Li W."/>
            <person name="Chen H.Y."/>
            <person name="Chen S.E."/>
            <person name="Zhou L.G."/>
            <person name="Ni X.B."/>
            <person name="Tian J.H."/>
            <person name="Sheng Y."/>
            <person name="Liu T."/>
            <person name="Pan Y.S."/>
            <person name="Xia L.Y."/>
            <person name="Li J."/>
            <person name="Zhao F."/>
            <person name="Cao W.C."/>
        </authorList>
    </citation>
    <scope>NUCLEOTIDE SEQUENCE [LARGE SCALE GENOMIC DNA]</scope>
    <source>
        <strain evidence="2">HaeL-2018</strain>
    </source>
</reference>